<reference evidence="3" key="1">
    <citation type="submission" date="2011-01" db="EMBL/GenBank/DDBJ databases">
        <title>Complete sequence of chromosome of Acidobacterium sp. MP5ACTX9.</title>
        <authorList>
            <consortium name="US DOE Joint Genome Institute"/>
            <person name="Lucas S."/>
            <person name="Copeland A."/>
            <person name="Lapidus A."/>
            <person name="Cheng J.-F."/>
            <person name="Goodwin L."/>
            <person name="Pitluck S."/>
            <person name="Teshima H."/>
            <person name="Detter J.C."/>
            <person name="Han C."/>
            <person name="Tapia R."/>
            <person name="Land M."/>
            <person name="Hauser L."/>
            <person name="Kyrpides N."/>
            <person name="Ivanova N."/>
            <person name="Ovchinnikova G."/>
            <person name="Pagani I."/>
            <person name="Rawat S.R."/>
            <person name="Mannisto M."/>
            <person name="Haggblom M.M."/>
            <person name="Woyke T."/>
        </authorList>
    </citation>
    <scope>NUCLEOTIDE SEQUENCE [LARGE SCALE GENOMIC DNA]</scope>
    <source>
        <strain evidence="3">MP5ACTX9</strain>
    </source>
</reference>
<gene>
    <name evidence="2" type="ordered locus">AciX9_0826</name>
</gene>
<dbReference type="eggNOG" id="COG4911">
    <property type="taxonomic scope" value="Bacteria"/>
</dbReference>
<dbReference type="RefSeq" id="WP_013579219.1">
    <property type="nucleotide sequence ID" value="NC_015064.1"/>
</dbReference>
<dbReference type="KEGG" id="acm:AciX9_0826"/>
<dbReference type="OrthoDB" id="9802910at2"/>
<dbReference type="Pfam" id="PF09969">
    <property type="entry name" value="DUF2203"/>
    <property type="match status" value="1"/>
</dbReference>
<dbReference type="STRING" id="1198114.AciX9_0826"/>
<evidence type="ECO:0000256" key="1">
    <source>
        <dbReference type="SAM" id="MobiDB-lite"/>
    </source>
</evidence>
<dbReference type="InterPro" id="IPR018699">
    <property type="entry name" value="DUF2203"/>
</dbReference>
<evidence type="ECO:0000313" key="2">
    <source>
        <dbReference type="EMBL" id="ADW67894.1"/>
    </source>
</evidence>
<organism evidence="3">
    <name type="scientific">Granulicella tundricola (strain ATCC BAA-1859 / DSM 23138 / MP5ACTX9)</name>
    <dbReference type="NCBI Taxonomy" id="1198114"/>
    <lineage>
        <taxon>Bacteria</taxon>
        <taxon>Pseudomonadati</taxon>
        <taxon>Acidobacteriota</taxon>
        <taxon>Terriglobia</taxon>
        <taxon>Terriglobales</taxon>
        <taxon>Acidobacteriaceae</taxon>
        <taxon>Granulicella</taxon>
    </lineage>
</organism>
<feature type="region of interest" description="Disordered" evidence="1">
    <location>
        <begin position="121"/>
        <end position="142"/>
    </location>
</feature>
<dbReference type="HOGENOM" id="CLU_137908_1_0_0"/>
<keyword evidence="3" id="KW-1185">Reference proteome</keyword>
<accession>E8X128</accession>
<protein>
    <recommendedName>
        <fullName evidence="4">DUF2203 family protein</fullName>
    </recommendedName>
</protein>
<dbReference type="AlphaFoldDB" id="E8X128"/>
<proteinExistence type="predicted"/>
<dbReference type="PIRSF" id="PIRSF016498">
    <property type="entry name" value="UCP016498"/>
    <property type="match status" value="1"/>
</dbReference>
<dbReference type="Proteomes" id="UP000000343">
    <property type="component" value="Chromosome"/>
</dbReference>
<name>E8X128_GRATM</name>
<sequence>MSKIFTLGEAQTLIPVLGSLVSRARDAAVRANEIESEMQDLSQRIFLSGGLHVDVTAAARRRAERDKSVQSAKSTIDEIEEIGAAVTDLSEGSLELPSELQSRPILLCWSLGEPEIAHWREPEDEADVRRDVDDRFGRERPN</sequence>
<evidence type="ECO:0000313" key="3">
    <source>
        <dbReference type="Proteomes" id="UP000000343"/>
    </source>
</evidence>
<dbReference type="PaxDb" id="1198114-AciX9_0826"/>
<dbReference type="EMBL" id="CP002480">
    <property type="protein sequence ID" value="ADW67894.1"/>
    <property type="molecule type" value="Genomic_DNA"/>
</dbReference>
<evidence type="ECO:0008006" key="4">
    <source>
        <dbReference type="Google" id="ProtNLM"/>
    </source>
</evidence>